<protein>
    <submittedName>
        <fullName evidence="1">Uncharacterized protein</fullName>
    </submittedName>
</protein>
<proteinExistence type="predicted"/>
<accession>S4PEI0</accession>
<sequence>MYLLYVTIFTQYSTPLALSISALCTNMSKSFEHHLRHIIIDVEFYHRLKTDFGIDSVNIFLIDELFAKFPSNRHYTKSFTLF</sequence>
<dbReference type="AlphaFoldDB" id="S4PEI0"/>
<reference evidence="1" key="2">
    <citation type="submission" date="2013-05" db="EMBL/GenBank/DDBJ databases">
        <authorList>
            <person name="Carter J.-M."/>
            <person name="Baker S.C."/>
            <person name="Pink R."/>
            <person name="Carter D.R.F."/>
            <person name="Collins A."/>
            <person name="Tomlin J."/>
            <person name="Gibbs M."/>
            <person name="Breuker C.J."/>
        </authorList>
    </citation>
    <scope>NUCLEOTIDE SEQUENCE</scope>
    <source>
        <tissue evidence="1">Ovary</tissue>
    </source>
</reference>
<evidence type="ECO:0000313" key="1">
    <source>
        <dbReference type="EMBL" id="JAA91001.1"/>
    </source>
</evidence>
<dbReference type="EMBL" id="GAIX01001559">
    <property type="protein sequence ID" value="JAA91001.1"/>
    <property type="molecule type" value="Transcribed_RNA"/>
</dbReference>
<reference evidence="1" key="1">
    <citation type="journal article" date="2013" name="BMC Genomics">
        <title>Unscrambling butterfly oogenesis.</title>
        <authorList>
            <person name="Carter J.M."/>
            <person name="Baker S.C."/>
            <person name="Pink R."/>
            <person name="Carter D.R."/>
            <person name="Collins A."/>
            <person name="Tomlin J."/>
            <person name="Gibbs M."/>
            <person name="Breuker C.J."/>
        </authorList>
    </citation>
    <scope>NUCLEOTIDE SEQUENCE</scope>
    <source>
        <tissue evidence="1">Ovary</tissue>
    </source>
</reference>
<organism evidence="1">
    <name type="scientific">Pararge aegeria</name>
    <name type="common">speckled wood butterfly</name>
    <dbReference type="NCBI Taxonomy" id="116150"/>
    <lineage>
        <taxon>Eukaryota</taxon>
        <taxon>Metazoa</taxon>
        <taxon>Ecdysozoa</taxon>
        <taxon>Arthropoda</taxon>
        <taxon>Hexapoda</taxon>
        <taxon>Insecta</taxon>
        <taxon>Pterygota</taxon>
        <taxon>Neoptera</taxon>
        <taxon>Endopterygota</taxon>
        <taxon>Lepidoptera</taxon>
        <taxon>Glossata</taxon>
        <taxon>Ditrysia</taxon>
        <taxon>Papilionoidea</taxon>
        <taxon>Nymphalidae</taxon>
        <taxon>Satyrinae</taxon>
        <taxon>Satyrini</taxon>
        <taxon>Parargina</taxon>
        <taxon>Pararge</taxon>
    </lineage>
</organism>
<name>S4PEI0_9NEOP</name>